<dbReference type="Proteomes" id="UP000664332">
    <property type="component" value="Unassembled WGS sequence"/>
</dbReference>
<evidence type="ECO:0000313" key="3">
    <source>
        <dbReference type="Proteomes" id="UP000664332"/>
    </source>
</evidence>
<dbReference type="RefSeq" id="WP_207118538.1">
    <property type="nucleotide sequence ID" value="NZ_JAFLEQ010000008.1"/>
</dbReference>
<dbReference type="EMBL" id="JAFLEQ010000008">
    <property type="protein sequence ID" value="MBN9643814.1"/>
    <property type="molecule type" value="Genomic_DNA"/>
</dbReference>
<organism evidence="2 3">
    <name type="scientific">Corynebacterium mendelii</name>
    <dbReference type="NCBI Taxonomy" id="2765362"/>
    <lineage>
        <taxon>Bacteria</taxon>
        <taxon>Bacillati</taxon>
        <taxon>Actinomycetota</taxon>
        <taxon>Actinomycetes</taxon>
        <taxon>Mycobacteriales</taxon>
        <taxon>Corynebacteriaceae</taxon>
        <taxon>Corynebacterium</taxon>
    </lineage>
</organism>
<proteinExistence type="predicted"/>
<feature type="transmembrane region" description="Helical" evidence="1">
    <location>
        <begin position="38"/>
        <end position="64"/>
    </location>
</feature>
<sequence>MSSHAAADNRDATYPAFDGEPHYLEGYRPSSYDSPHSSLNLAGTWVGMGLILSSVVGIGIWVFALGAKSVGSQDSWGLFTIIGVIFMLACWIVGAALIHHSRRHFRAYRARTGRTM</sequence>
<keyword evidence="1" id="KW-0472">Membrane</keyword>
<comment type="caution">
    <text evidence="2">The sequence shown here is derived from an EMBL/GenBank/DDBJ whole genome shotgun (WGS) entry which is preliminary data.</text>
</comment>
<reference evidence="2" key="1">
    <citation type="submission" date="2021-03" db="EMBL/GenBank/DDBJ databases">
        <authorList>
            <person name="Sun Q."/>
        </authorList>
    </citation>
    <scope>NUCLEOTIDE SEQUENCE</scope>
    <source>
        <strain evidence="2">CCM 8862</strain>
    </source>
</reference>
<accession>A0A939DZR4</accession>
<keyword evidence="1" id="KW-0812">Transmembrane</keyword>
<protein>
    <submittedName>
        <fullName evidence="2">Uncharacterized protein</fullName>
    </submittedName>
</protein>
<keyword evidence="3" id="KW-1185">Reference proteome</keyword>
<feature type="transmembrane region" description="Helical" evidence="1">
    <location>
        <begin position="76"/>
        <end position="98"/>
    </location>
</feature>
<dbReference type="AlphaFoldDB" id="A0A939DZR4"/>
<keyword evidence="1" id="KW-1133">Transmembrane helix</keyword>
<evidence type="ECO:0000256" key="1">
    <source>
        <dbReference type="SAM" id="Phobius"/>
    </source>
</evidence>
<name>A0A939DZR4_9CORY</name>
<evidence type="ECO:0000313" key="2">
    <source>
        <dbReference type="EMBL" id="MBN9643814.1"/>
    </source>
</evidence>
<gene>
    <name evidence="2" type="ORF">JZY06_04145</name>
</gene>